<evidence type="ECO:0000256" key="1">
    <source>
        <dbReference type="ARBA" id="ARBA00022676"/>
    </source>
</evidence>
<dbReference type="PANTHER" id="PTHR45947">
    <property type="entry name" value="SULFOQUINOVOSYL TRANSFERASE SQD2"/>
    <property type="match status" value="1"/>
</dbReference>
<organism evidence="5 6">
    <name type="scientific">Tremella mesenterica</name>
    <name type="common">Jelly fungus</name>
    <dbReference type="NCBI Taxonomy" id="5217"/>
    <lineage>
        <taxon>Eukaryota</taxon>
        <taxon>Fungi</taxon>
        <taxon>Dikarya</taxon>
        <taxon>Basidiomycota</taxon>
        <taxon>Agaricomycotina</taxon>
        <taxon>Tremellomycetes</taxon>
        <taxon>Tremellales</taxon>
        <taxon>Tremellaceae</taxon>
        <taxon>Tremella</taxon>
    </lineage>
</organism>
<feature type="compositionally biased region" description="Low complexity" evidence="2">
    <location>
        <begin position="62"/>
        <end position="76"/>
    </location>
</feature>
<dbReference type="SUPFAM" id="SSF53756">
    <property type="entry name" value="UDP-Glycosyltransferase/glycogen phosphorylase"/>
    <property type="match status" value="1"/>
</dbReference>
<dbReference type="OrthoDB" id="443318at2759"/>
<dbReference type="STRING" id="5217.A0A4Q1BM68"/>
<keyword evidence="1" id="KW-0328">Glycosyltransferase</keyword>
<keyword evidence="1" id="KW-0808">Transferase</keyword>
<reference evidence="5 6" key="1">
    <citation type="submission" date="2016-06" db="EMBL/GenBank/DDBJ databases">
        <title>Evolution of pathogenesis and genome organization in the Tremellales.</title>
        <authorList>
            <person name="Cuomo C."/>
            <person name="Litvintseva A."/>
            <person name="Heitman J."/>
            <person name="Chen Y."/>
            <person name="Sun S."/>
            <person name="Springer D."/>
            <person name="Dromer F."/>
            <person name="Young S."/>
            <person name="Zeng Q."/>
            <person name="Chapman S."/>
            <person name="Gujja S."/>
            <person name="Saif S."/>
            <person name="Birren B."/>
        </authorList>
    </citation>
    <scope>NUCLEOTIDE SEQUENCE [LARGE SCALE GENOMIC DNA]</scope>
    <source>
        <strain evidence="5 6">ATCC 28783</strain>
    </source>
</reference>
<name>A0A4Q1BM68_TREME</name>
<dbReference type="Proteomes" id="UP000289152">
    <property type="component" value="Unassembled WGS sequence"/>
</dbReference>
<dbReference type="VEuPathDB" id="FungiDB:TREMEDRAFT_26471"/>
<evidence type="ECO:0000259" key="4">
    <source>
        <dbReference type="Pfam" id="PF13439"/>
    </source>
</evidence>
<feature type="region of interest" description="Disordered" evidence="2">
    <location>
        <begin position="60"/>
        <end position="89"/>
    </location>
</feature>
<gene>
    <name evidence="5" type="ORF">M231_03853</name>
</gene>
<proteinExistence type="predicted"/>
<protein>
    <recommendedName>
        <fullName evidence="7">Glycosyl transferase family 1 domain-containing protein</fullName>
    </recommendedName>
</protein>
<dbReference type="CDD" id="cd03814">
    <property type="entry name" value="GT4-like"/>
    <property type="match status" value="1"/>
</dbReference>
<dbReference type="GO" id="GO:0016757">
    <property type="term" value="F:glycosyltransferase activity"/>
    <property type="evidence" value="ECO:0007669"/>
    <property type="project" value="UniProtKB-KW"/>
</dbReference>
<accession>A0A4Q1BM68</accession>
<feature type="domain" description="Glycosyltransferase subfamily 4-like N-terminal" evidence="4">
    <location>
        <begin position="115"/>
        <end position="296"/>
    </location>
</feature>
<dbReference type="Pfam" id="PF00534">
    <property type="entry name" value="Glycos_transf_1"/>
    <property type="match status" value="1"/>
</dbReference>
<keyword evidence="6" id="KW-1185">Reference proteome</keyword>
<dbReference type="InterPro" id="IPR028098">
    <property type="entry name" value="Glyco_trans_4-like_N"/>
</dbReference>
<dbReference type="Pfam" id="PF13439">
    <property type="entry name" value="Glyco_transf_4"/>
    <property type="match status" value="1"/>
</dbReference>
<dbReference type="AlphaFoldDB" id="A0A4Q1BM68"/>
<dbReference type="InParanoid" id="A0A4Q1BM68"/>
<sequence length="695" mass="76620">MEPLSLPVARTTSMEISERDPVMAQPGAPIRPLPQGCHGKTMDHPTVETEFDFGRRAGALWSPQSSSSSCADGSHSWHPHMSPREREEREAWLSQGCGRAGLRIVIVTENFLPKVDGVTRTLARLLEHLEREGHHCMLLGPGTGMSHYASHPLVGTAGVPLILYPGLKLNFLRPKFLRVIRDFQPDVIHFVDPIWLGAQVLMAMELGWAGEEWVGEDGPALGAGITGAVVSSYHTNLATYAKLFGWSWLEPILWRFQRWLYSKTLLTLCPSPSTLQILQDQSFHGVRLWPRGVDVSQYSPKRRSDMLRSFWGVFEPPRATPQVVHGPVAQFIDTMPQVGKIEHDGCQVGRGWDSKSALPPTPPESPVMAPVDSACSAGVGAPLDRIVILYVGRMSWEKNLNLLLIAYGHLSTLIPDCPSPKLVFVGDGPARTEVEAFCAERKYDAAFMGHRGGEELAMCYASGDIFAFPSFTETFGQVVLEALASGLPVVGLDADGTRDLVNVGATGLLYRLPGGNSWSRISRQSESVEFQEAACGFASLLAKVICDSKMRREMSARASTEGVRGFTWRAAMERCVDGYRESMRIARQRRAIMEGRPTSDAYVEGQRVSSPTASRIRRVLSAPLSHGASWSLQQGSVPSELDIRPKPVTHVVESVWHLKSLLKIVVILSVLWVMYEHHTKLGPDGVLGKRARIWS</sequence>
<evidence type="ECO:0008006" key="7">
    <source>
        <dbReference type="Google" id="ProtNLM"/>
    </source>
</evidence>
<evidence type="ECO:0000313" key="6">
    <source>
        <dbReference type="Proteomes" id="UP000289152"/>
    </source>
</evidence>
<evidence type="ECO:0000313" key="5">
    <source>
        <dbReference type="EMBL" id="RXK38904.1"/>
    </source>
</evidence>
<dbReference type="PANTHER" id="PTHR45947:SF3">
    <property type="entry name" value="SULFOQUINOVOSYL TRANSFERASE SQD2"/>
    <property type="match status" value="1"/>
</dbReference>
<comment type="caution">
    <text evidence="5">The sequence shown here is derived from an EMBL/GenBank/DDBJ whole genome shotgun (WGS) entry which is preliminary data.</text>
</comment>
<dbReference type="InterPro" id="IPR001296">
    <property type="entry name" value="Glyco_trans_1"/>
</dbReference>
<evidence type="ECO:0000259" key="3">
    <source>
        <dbReference type="Pfam" id="PF00534"/>
    </source>
</evidence>
<evidence type="ECO:0000256" key="2">
    <source>
        <dbReference type="SAM" id="MobiDB-lite"/>
    </source>
</evidence>
<dbReference type="InterPro" id="IPR050194">
    <property type="entry name" value="Glycosyltransferase_grp1"/>
</dbReference>
<dbReference type="Gene3D" id="3.40.50.2000">
    <property type="entry name" value="Glycogen Phosphorylase B"/>
    <property type="match status" value="2"/>
</dbReference>
<dbReference type="EMBL" id="SDIL01000040">
    <property type="protein sequence ID" value="RXK38904.1"/>
    <property type="molecule type" value="Genomic_DNA"/>
</dbReference>
<feature type="domain" description="Glycosyl transferase family 1" evidence="3">
    <location>
        <begin position="380"/>
        <end position="510"/>
    </location>
</feature>